<feature type="transmembrane region" description="Helical" evidence="9">
    <location>
        <begin position="140"/>
        <end position="158"/>
    </location>
</feature>
<evidence type="ECO:0000256" key="5">
    <source>
        <dbReference type="ARBA" id="ARBA00022970"/>
    </source>
</evidence>
<feature type="transmembrane region" description="Helical" evidence="9">
    <location>
        <begin position="571"/>
        <end position="591"/>
    </location>
</feature>
<keyword evidence="5" id="KW-0029">Amino-acid transport</keyword>
<dbReference type="KEGG" id="mng:MNEG_0804"/>
<dbReference type="OrthoDB" id="28208at2759"/>
<feature type="transmembrane region" description="Helical" evidence="9">
    <location>
        <begin position="165"/>
        <end position="188"/>
    </location>
</feature>
<evidence type="ECO:0000256" key="1">
    <source>
        <dbReference type="ARBA" id="ARBA00004141"/>
    </source>
</evidence>
<sequence length="1322" mass="131099">MVNCIMGVGVLGYPYCFKSSGTLLATTVMIVTMLATRASYQLLLHCAHLSGRRTYEQQLLSMAADSLLTPNPPRPRPSPDRPARPQVAEHATGRLGRLLLEVCICASNLGCIVAYLNILADTLSSVAGTLIPPGAEPSRSMYMAGVTLFGALPVALVVRDHAVMSAFSAASVAFVGLFTAVIFFMAVLPGGAGATAAVAAPMATWDPSGFLVALPVMAYSFTGHPYFLGIYEMLSAPSVRRMNAVTDQALTITAGVYWIVGICAYTTFRQRTAGDVLRNFGGADAQGMRGAYERAIKACFALAVLGSIPLAILPFYTIVQPLLQRATPPRRGGGGGGARDKARQSGPDRGFTDGGAAGLQLRSKDSGVSFSTVLVGPEADPVGTVIGGAVGSGGSTVERRRTAATQGDHADGNGFAASGAVPAPPGALPGLLRAGSGAAAAMVDPHLDPHLAAHDAEVALSFPQHALLTFLLLGLGMAAALWLPNLEFIFGLTGATTSVVISFIMPALCFLRLAGPDPEVTFGAFGGTPSKTGGAPGAACGPGAAPGKPGLLAPPELRATWLWRRRVARSLLVFGVVAGVMCTHAILGSIVEENAVVQLAQELVAHEVVVAEAAHAQIKAKEAAATISIVQDAAQQLGSVRRTPNETMGALEAAAAALSAVANKSADGAAGGKGAHAAIWDIQGQLAQHKQKVVDDRALGSVESALSTIEADMRATITGVNAVVAKLDIAIAAIKQEAAKAVQGAADAAADAGGGAGAPAGDGQADSGTVAQQPGSPQAAAPAAAAAAAPEQQQQQQQQQEQQQQQHQQQEQQHAVTPKSVRPEGLADAAAAHVPPPSPPPRSRAGDLARELGKALGVYSSLTAAHNATAGRSLEGVRASAVVALGALNATVRVLDEVALAVKQARSTHQHDSQIRETAVLAMQRALNVTAVSTLAMQITDQALRAAASSESSELLTALTRVAHDMEAGGRDGGRGSRKEGRSGGGGGGVKGAQPQAAGAQTAGAAGTAGAPAATAVAAGLAQETPGHKTDQEAQQLQAANSPGHPSPAAPGASQSGTGVVAAASPQPAAPKTQEERVQRVKEVIARLDQAIAAKGDKDAAAASASASASAASEATTAATTAAAALVAAAAPGGAGIALAADIVADIGSIAATKGGGEATVAKATAEGQSALAAAARAEARAEAVAAAKGPHVVGPVVQVQEGGKLVQAEEARDGPAVRLHTDGRLEQVEGGGGGGGGGSGGQASGAPQQQPSGGGGAADGGGAHSGGGDSGGSSGTRASDEAGAAGATGGSSSDDGGSGSSSAAEASPADGLASTTPQVVR</sequence>
<evidence type="ECO:0000256" key="9">
    <source>
        <dbReference type="SAM" id="Phobius"/>
    </source>
</evidence>
<dbReference type="GO" id="GO:0015179">
    <property type="term" value="F:L-amino acid transmembrane transporter activity"/>
    <property type="evidence" value="ECO:0007669"/>
    <property type="project" value="TreeGrafter"/>
</dbReference>
<feature type="region of interest" description="Disordered" evidence="8">
    <location>
        <begin position="326"/>
        <end position="360"/>
    </location>
</feature>
<keyword evidence="4 9" id="KW-0812">Transmembrane</keyword>
<comment type="subcellular location">
    <subcellularLocation>
        <location evidence="1">Membrane</location>
        <topology evidence="1">Multi-pass membrane protein</topology>
    </subcellularLocation>
</comment>
<feature type="compositionally biased region" description="Basic and acidic residues" evidence="8">
    <location>
        <begin position="1210"/>
        <end position="1228"/>
    </location>
</feature>
<feature type="region of interest" description="Disordered" evidence="8">
    <location>
        <begin position="750"/>
        <end position="821"/>
    </location>
</feature>
<feature type="compositionally biased region" description="Gly residues" evidence="8">
    <location>
        <begin position="1253"/>
        <end position="1275"/>
    </location>
</feature>
<feature type="region of interest" description="Disordered" evidence="8">
    <location>
        <begin position="1024"/>
        <end position="1078"/>
    </location>
</feature>
<evidence type="ECO:0000259" key="10">
    <source>
        <dbReference type="Pfam" id="PF01490"/>
    </source>
</evidence>
<reference evidence="11 12" key="1">
    <citation type="journal article" date="2013" name="BMC Genomics">
        <title>Reconstruction of the lipid metabolism for the microalga Monoraphidium neglectum from its genome sequence reveals characteristics suitable for biofuel production.</title>
        <authorList>
            <person name="Bogen C."/>
            <person name="Al-Dilaimi A."/>
            <person name="Albersmeier A."/>
            <person name="Wichmann J."/>
            <person name="Grundmann M."/>
            <person name="Rupp O."/>
            <person name="Lauersen K.J."/>
            <person name="Blifernez-Klassen O."/>
            <person name="Kalinowski J."/>
            <person name="Goesmann A."/>
            <person name="Mussgnug J.H."/>
            <person name="Kruse O."/>
        </authorList>
    </citation>
    <scope>NUCLEOTIDE SEQUENCE [LARGE SCALE GENOMIC DNA]</scope>
    <source>
        <strain evidence="11 12">SAG 48.87</strain>
    </source>
</reference>
<evidence type="ECO:0000256" key="7">
    <source>
        <dbReference type="ARBA" id="ARBA00023136"/>
    </source>
</evidence>
<feature type="region of interest" description="Disordered" evidence="8">
    <location>
        <begin position="966"/>
        <end position="1005"/>
    </location>
</feature>
<dbReference type="STRING" id="145388.A0A0D2N4G6"/>
<keyword evidence="12" id="KW-1185">Reference proteome</keyword>
<feature type="region of interest" description="Disordered" evidence="8">
    <location>
        <begin position="1210"/>
        <end position="1322"/>
    </location>
</feature>
<feature type="compositionally biased region" description="Low complexity" evidence="8">
    <location>
        <begin position="761"/>
        <end position="815"/>
    </location>
</feature>
<feature type="compositionally biased region" description="Low complexity" evidence="8">
    <location>
        <begin position="1050"/>
        <end position="1071"/>
    </location>
</feature>
<dbReference type="Pfam" id="PF01490">
    <property type="entry name" value="Aa_trans"/>
    <property type="match status" value="1"/>
</dbReference>
<protein>
    <submittedName>
        <fullName evidence="11">Amino acid transporter</fullName>
    </submittedName>
</protein>
<organism evidence="11 12">
    <name type="scientific">Monoraphidium neglectum</name>
    <dbReference type="NCBI Taxonomy" id="145388"/>
    <lineage>
        <taxon>Eukaryota</taxon>
        <taxon>Viridiplantae</taxon>
        <taxon>Chlorophyta</taxon>
        <taxon>core chlorophytes</taxon>
        <taxon>Chlorophyceae</taxon>
        <taxon>CS clade</taxon>
        <taxon>Sphaeropleales</taxon>
        <taxon>Selenastraceae</taxon>
        <taxon>Monoraphidium</taxon>
    </lineage>
</organism>
<feature type="transmembrane region" description="Helical" evidence="9">
    <location>
        <begin position="489"/>
        <end position="511"/>
    </location>
</feature>
<evidence type="ECO:0000313" key="12">
    <source>
        <dbReference type="Proteomes" id="UP000054498"/>
    </source>
</evidence>
<dbReference type="InterPro" id="IPR013057">
    <property type="entry name" value="AA_transpt_TM"/>
</dbReference>
<accession>A0A0D2N4G6</accession>
<dbReference type="PANTHER" id="PTHR22950">
    <property type="entry name" value="AMINO ACID TRANSPORTER"/>
    <property type="match status" value="1"/>
</dbReference>
<dbReference type="Proteomes" id="UP000054498">
    <property type="component" value="Unassembled WGS sequence"/>
</dbReference>
<evidence type="ECO:0000256" key="8">
    <source>
        <dbReference type="SAM" id="MobiDB-lite"/>
    </source>
</evidence>
<feature type="domain" description="Amino acid transporter transmembrane" evidence="10">
    <location>
        <begin position="2"/>
        <end position="516"/>
    </location>
</feature>
<name>A0A0D2N4G6_9CHLO</name>
<keyword evidence="7 9" id="KW-0472">Membrane</keyword>
<keyword evidence="3" id="KW-0813">Transport</keyword>
<evidence type="ECO:0000256" key="3">
    <source>
        <dbReference type="ARBA" id="ARBA00022448"/>
    </source>
</evidence>
<feature type="transmembrane region" description="Helical" evidence="9">
    <location>
        <begin position="295"/>
        <end position="316"/>
    </location>
</feature>
<feature type="region of interest" description="Disordered" evidence="8">
    <location>
        <begin position="66"/>
        <end position="87"/>
    </location>
</feature>
<feature type="transmembrane region" description="Helical" evidence="9">
    <location>
        <begin position="249"/>
        <end position="268"/>
    </location>
</feature>
<dbReference type="RefSeq" id="XP_013906176.1">
    <property type="nucleotide sequence ID" value="XM_014050722.1"/>
</dbReference>
<feature type="compositionally biased region" description="Basic and acidic residues" evidence="8">
    <location>
        <begin position="966"/>
        <end position="982"/>
    </location>
</feature>
<dbReference type="PANTHER" id="PTHR22950:SF458">
    <property type="entry name" value="SODIUM-COUPLED NEUTRAL AMINO ACID TRANSPORTER 11-RELATED"/>
    <property type="match status" value="1"/>
</dbReference>
<evidence type="ECO:0000256" key="6">
    <source>
        <dbReference type="ARBA" id="ARBA00022989"/>
    </source>
</evidence>
<feature type="transmembrane region" description="Helical" evidence="9">
    <location>
        <begin position="208"/>
        <end position="228"/>
    </location>
</feature>
<dbReference type="EMBL" id="KK100289">
    <property type="protein sequence ID" value="KIZ07157.1"/>
    <property type="molecule type" value="Genomic_DNA"/>
</dbReference>
<feature type="transmembrane region" description="Helical" evidence="9">
    <location>
        <begin position="466"/>
        <end position="483"/>
    </location>
</feature>
<evidence type="ECO:0000256" key="4">
    <source>
        <dbReference type="ARBA" id="ARBA00022692"/>
    </source>
</evidence>
<feature type="compositionally biased region" description="Low complexity" evidence="8">
    <location>
        <begin position="1282"/>
        <end position="1312"/>
    </location>
</feature>
<dbReference type="GO" id="GO:0016020">
    <property type="term" value="C:membrane"/>
    <property type="evidence" value="ECO:0007669"/>
    <property type="project" value="UniProtKB-SubCell"/>
</dbReference>
<gene>
    <name evidence="11" type="ORF">MNEG_0804</name>
</gene>
<keyword evidence="6 9" id="KW-1133">Transmembrane helix</keyword>
<evidence type="ECO:0000256" key="2">
    <source>
        <dbReference type="ARBA" id="ARBA00008066"/>
    </source>
</evidence>
<feature type="transmembrane region" description="Helical" evidence="9">
    <location>
        <begin position="98"/>
        <end position="120"/>
    </location>
</feature>
<feature type="compositionally biased region" description="Low complexity" evidence="8">
    <location>
        <begin position="992"/>
        <end position="1005"/>
    </location>
</feature>
<evidence type="ECO:0000313" key="11">
    <source>
        <dbReference type="EMBL" id="KIZ07157.1"/>
    </source>
</evidence>
<comment type="similarity">
    <text evidence="2">Belongs to the amino acid/polyamine transporter 2 family.</text>
</comment>
<feature type="compositionally biased region" description="Gly residues" evidence="8">
    <location>
        <begin position="1230"/>
        <end position="1244"/>
    </location>
</feature>
<proteinExistence type="inferred from homology"/>
<dbReference type="GeneID" id="25726922"/>